<sequence>MRVALVHSYHHSDVPSGENVVVDAQVEALAAAGHEAVVVAQDNDTRSRRRTYPLEAAATVVTGIGPDPSEMLRRLAPDVVHVHNLFPNFGTRWLARWQGPLVATLHNFRPICPAGTLLRDGHHCTDCVVAPMSAVRHRCFQHSRVASLPLALATRGGATRHPVVARADRLIAISDRAAAEYRAVGVEPRRLVVVPNAVPDEGLGEVRSAVEHEVAPRWLFVGRLSAEKGARELLERWPAGLPIDLVGAGEIGDELAAAFAHRPEVRFLGAMPNTQVRALVGRYTGLVVPSLWAEAGPPLTYVEALASGVPVVAVAGNGAADDVAARGTGVVVGKGTDSSELAVALKDVQRDRARLSPHCRAVYEAHYSTGAWVQALLDVYREATHG</sequence>
<comment type="caution">
    <text evidence="4">The sequence shown here is derived from an EMBL/GenBank/DDBJ whole genome shotgun (WGS) entry which is preliminary data.</text>
</comment>
<dbReference type="Proteomes" id="UP001595947">
    <property type="component" value="Unassembled WGS sequence"/>
</dbReference>
<evidence type="ECO:0000313" key="4">
    <source>
        <dbReference type="EMBL" id="MFC5061530.1"/>
    </source>
</evidence>
<dbReference type="PANTHER" id="PTHR45947:SF13">
    <property type="entry name" value="TRANSFERASE"/>
    <property type="match status" value="1"/>
</dbReference>
<dbReference type="SUPFAM" id="SSF53756">
    <property type="entry name" value="UDP-Glycosyltransferase/glycogen phosphorylase"/>
    <property type="match status" value="1"/>
</dbReference>
<evidence type="ECO:0000313" key="5">
    <source>
        <dbReference type="Proteomes" id="UP001595947"/>
    </source>
</evidence>
<organism evidence="4 5">
    <name type="scientific">Actinomycetospora atypica</name>
    <dbReference type="NCBI Taxonomy" id="1290095"/>
    <lineage>
        <taxon>Bacteria</taxon>
        <taxon>Bacillati</taxon>
        <taxon>Actinomycetota</taxon>
        <taxon>Actinomycetes</taxon>
        <taxon>Pseudonocardiales</taxon>
        <taxon>Pseudonocardiaceae</taxon>
        <taxon>Actinomycetospora</taxon>
    </lineage>
</organism>
<dbReference type="RefSeq" id="WP_378034885.1">
    <property type="nucleotide sequence ID" value="NZ_JBHSIV010000004.1"/>
</dbReference>
<evidence type="ECO:0000256" key="1">
    <source>
        <dbReference type="ARBA" id="ARBA00022676"/>
    </source>
</evidence>
<dbReference type="EC" id="2.4.-.-" evidence="4"/>
<keyword evidence="5" id="KW-1185">Reference proteome</keyword>
<dbReference type="Gene3D" id="3.40.50.2000">
    <property type="entry name" value="Glycogen Phosphorylase B"/>
    <property type="match status" value="2"/>
</dbReference>
<gene>
    <name evidence="4" type="ORF">ACFPBZ_04885</name>
</gene>
<accession>A0ABV9YFQ4</accession>
<evidence type="ECO:0000259" key="3">
    <source>
        <dbReference type="Pfam" id="PF13439"/>
    </source>
</evidence>
<dbReference type="Pfam" id="PF13439">
    <property type="entry name" value="Glyco_transf_4"/>
    <property type="match status" value="1"/>
</dbReference>
<proteinExistence type="predicted"/>
<dbReference type="PANTHER" id="PTHR45947">
    <property type="entry name" value="SULFOQUINOVOSYL TRANSFERASE SQD2"/>
    <property type="match status" value="1"/>
</dbReference>
<dbReference type="InterPro" id="IPR050194">
    <property type="entry name" value="Glycosyltransferase_grp1"/>
</dbReference>
<dbReference type="InterPro" id="IPR028098">
    <property type="entry name" value="Glyco_trans_4-like_N"/>
</dbReference>
<feature type="domain" description="Glycosyltransferase subfamily 4-like N-terminal" evidence="3">
    <location>
        <begin position="17"/>
        <end position="200"/>
    </location>
</feature>
<evidence type="ECO:0000256" key="2">
    <source>
        <dbReference type="ARBA" id="ARBA00022679"/>
    </source>
</evidence>
<reference evidence="5" key="1">
    <citation type="journal article" date="2019" name="Int. J. Syst. Evol. Microbiol.">
        <title>The Global Catalogue of Microorganisms (GCM) 10K type strain sequencing project: providing services to taxonomists for standard genome sequencing and annotation.</title>
        <authorList>
            <consortium name="The Broad Institute Genomics Platform"/>
            <consortium name="The Broad Institute Genome Sequencing Center for Infectious Disease"/>
            <person name="Wu L."/>
            <person name="Ma J."/>
        </authorList>
    </citation>
    <scope>NUCLEOTIDE SEQUENCE [LARGE SCALE GENOMIC DNA]</scope>
    <source>
        <strain evidence="5">CGMCC 4.7093</strain>
    </source>
</reference>
<dbReference type="Pfam" id="PF13692">
    <property type="entry name" value="Glyco_trans_1_4"/>
    <property type="match status" value="1"/>
</dbReference>
<name>A0ABV9YFQ4_9PSEU</name>
<keyword evidence="1 4" id="KW-0328">Glycosyltransferase</keyword>
<protein>
    <submittedName>
        <fullName evidence="4">Glycosyltransferase family 4 protein</fullName>
        <ecNumber evidence="4">2.4.-.-</ecNumber>
    </submittedName>
</protein>
<keyword evidence="2 4" id="KW-0808">Transferase</keyword>
<dbReference type="EMBL" id="JBHSIV010000004">
    <property type="protein sequence ID" value="MFC5061530.1"/>
    <property type="molecule type" value="Genomic_DNA"/>
</dbReference>
<dbReference type="GO" id="GO:0016757">
    <property type="term" value="F:glycosyltransferase activity"/>
    <property type="evidence" value="ECO:0007669"/>
    <property type="project" value="UniProtKB-KW"/>
</dbReference>
<dbReference type="CDD" id="cd03801">
    <property type="entry name" value="GT4_PimA-like"/>
    <property type="match status" value="1"/>
</dbReference>